<evidence type="ECO:0000256" key="1">
    <source>
        <dbReference type="SAM" id="MobiDB-lite"/>
    </source>
</evidence>
<evidence type="ECO:0000313" key="3">
    <source>
        <dbReference type="Proteomes" id="UP001158986"/>
    </source>
</evidence>
<feature type="compositionally biased region" description="Basic residues" evidence="1">
    <location>
        <begin position="321"/>
        <end position="339"/>
    </location>
</feature>
<sequence>MKSSVISEFLSPLPSKWAMNNVMIPKARMSSCVYHDKFKPSTSSNHCITLLNATINPQANDKDIYHAVTSEDKVHIQSDDTLSLVDALPRDRESLEYELDQLNELERQVENEIAVDLKLGCDLLIKTREEQITKAWATLERRRVAARKVFDYASEKAQEMYDQQCTELKRDMNTDMERELRRLQTAKDGVSVTSRRRRAVRDETRKGCAIPAKRAGNNMRRRRTMYTASGGDEDGPEDVFLASASPEERAQREQFHEKKRLEQLLSCTSVFKPVVEQVTAKEIAKDLKTIQSAVLCYNKHLKTRKIKMEKKKDKAKLEQKQKHHVKKKHHKEKKLKRQRPMIVTPRRIPYAGSNVPAPTTMPEKATSTAKKNRRPRLLYNPRMLQEGQEVEVFFRRQRIETAADDADESQDDCVMSGIITAATATQMYLLTASGRFESFDVRDCILGSLYVRAVESTNSPKSCARKRYEHQQCVE</sequence>
<dbReference type="Proteomes" id="UP001158986">
    <property type="component" value="Unassembled WGS sequence"/>
</dbReference>
<accession>A0ABN8CLR4</accession>
<reference evidence="2 3" key="1">
    <citation type="submission" date="2021-11" db="EMBL/GenBank/DDBJ databases">
        <authorList>
            <person name="Islam A."/>
            <person name="Islam S."/>
            <person name="Flora M.S."/>
            <person name="Rahman M."/>
            <person name="Ziaur R.M."/>
            <person name="Epstein J.H."/>
            <person name="Hassan M."/>
            <person name="Klassen M."/>
            <person name="Woodard K."/>
            <person name="Webb A."/>
            <person name="Webby R.J."/>
            <person name="El Zowalaty M.E."/>
        </authorList>
    </citation>
    <scope>NUCLEOTIDE SEQUENCE [LARGE SCALE GENOMIC DNA]</scope>
    <source>
        <strain evidence="2">Pbs1</strain>
    </source>
</reference>
<evidence type="ECO:0000313" key="2">
    <source>
        <dbReference type="EMBL" id="CAH0513524.1"/>
    </source>
</evidence>
<protein>
    <submittedName>
        <fullName evidence="2">Uncharacterized protein</fullName>
    </submittedName>
</protein>
<dbReference type="EMBL" id="CAKLCB010000014">
    <property type="protein sequence ID" value="CAH0513524.1"/>
    <property type="molecule type" value="Genomic_DNA"/>
</dbReference>
<comment type="caution">
    <text evidence="2">The sequence shown here is derived from an EMBL/GenBank/DDBJ whole genome shotgun (WGS) entry which is preliminary data.</text>
</comment>
<proteinExistence type="predicted"/>
<gene>
    <name evidence="2" type="ORF">PBS001_LOCUS332</name>
</gene>
<keyword evidence="3" id="KW-1185">Reference proteome</keyword>
<feature type="region of interest" description="Disordered" evidence="1">
    <location>
        <begin position="311"/>
        <end position="372"/>
    </location>
</feature>
<feature type="compositionally biased region" description="Basic and acidic residues" evidence="1">
    <location>
        <begin position="311"/>
        <end position="320"/>
    </location>
</feature>
<organism evidence="2 3">
    <name type="scientific">Peronospora belbahrii</name>
    <dbReference type="NCBI Taxonomy" id="622444"/>
    <lineage>
        <taxon>Eukaryota</taxon>
        <taxon>Sar</taxon>
        <taxon>Stramenopiles</taxon>
        <taxon>Oomycota</taxon>
        <taxon>Peronosporomycetes</taxon>
        <taxon>Peronosporales</taxon>
        <taxon>Peronosporaceae</taxon>
        <taxon>Peronospora</taxon>
    </lineage>
</organism>
<name>A0ABN8CLR4_9STRA</name>